<proteinExistence type="predicted"/>
<feature type="chain" id="PRO_5040148137" description="alpha-galactosidase" evidence="3">
    <location>
        <begin position="20"/>
        <end position="308"/>
    </location>
</feature>
<dbReference type="OrthoDB" id="2108802at2759"/>
<evidence type="ECO:0000313" key="6">
    <source>
        <dbReference type="Proteomes" id="UP000824998"/>
    </source>
</evidence>
<dbReference type="EMBL" id="MU251454">
    <property type="protein sequence ID" value="KAG9234718.1"/>
    <property type="molecule type" value="Genomic_DNA"/>
</dbReference>
<comment type="caution">
    <text evidence="5">The sequence shown here is derived from an EMBL/GenBank/DDBJ whole genome shotgun (WGS) entry which is preliminary data.</text>
</comment>
<evidence type="ECO:0000259" key="4">
    <source>
        <dbReference type="Pfam" id="PF03537"/>
    </source>
</evidence>
<evidence type="ECO:0000313" key="5">
    <source>
        <dbReference type="EMBL" id="KAG9234718.1"/>
    </source>
</evidence>
<dbReference type="InterPro" id="IPR004352">
    <property type="entry name" value="GH114_TIM-barrel"/>
</dbReference>
<reference evidence="5" key="1">
    <citation type="journal article" date="2021" name="IMA Fungus">
        <title>Genomic characterization of three marine fungi, including Emericellopsis atlantica sp. nov. with signatures of a generalist lifestyle and marine biomass degradation.</title>
        <authorList>
            <person name="Hagestad O.C."/>
            <person name="Hou L."/>
            <person name="Andersen J.H."/>
            <person name="Hansen E.H."/>
            <person name="Altermark B."/>
            <person name="Li C."/>
            <person name="Kuhnert E."/>
            <person name="Cox R.J."/>
            <person name="Crous P.W."/>
            <person name="Spatafora J.W."/>
            <person name="Lail K."/>
            <person name="Amirebrahimi M."/>
            <person name="Lipzen A."/>
            <person name="Pangilinan J."/>
            <person name="Andreopoulos W."/>
            <person name="Hayes R.D."/>
            <person name="Ng V."/>
            <person name="Grigoriev I.V."/>
            <person name="Jackson S.A."/>
            <person name="Sutton T.D.S."/>
            <person name="Dobson A.D.W."/>
            <person name="Rama T."/>
        </authorList>
    </citation>
    <scope>NUCLEOTIDE SEQUENCE</scope>
    <source>
        <strain evidence="5">TRa018bII</strain>
    </source>
</reference>
<dbReference type="PANTHER" id="PTHR35273:SF2">
    <property type="entry name" value="ALPHA-GALACTOSIDASE"/>
    <property type="match status" value="1"/>
</dbReference>
<dbReference type="InterPro" id="IPR013785">
    <property type="entry name" value="Aldolase_TIM"/>
</dbReference>
<dbReference type="Pfam" id="PF03537">
    <property type="entry name" value="Glyco_hydro_114"/>
    <property type="match status" value="1"/>
</dbReference>
<dbReference type="GO" id="GO:0004557">
    <property type="term" value="F:alpha-galactosidase activity"/>
    <property type="evidence" value="ECO:0007669"/>
    <property type="project" value="UniProtKB-EC"/>
</dbReference>
<dbReference type="InterPro" id="IPR017853">
    <property type="entry name" value="GH"/>
</dbReference>
<dbReference type="EC" id="3.2.1.22" evidence="2"/>
<evidence type="ECO:0000256" key="3">
    <source>
        <dbReference type="SAM" id="SignalP"/>
    </source>
</evidence>
<keyword evidence="5" id="KW-0378">Hydrolase</keyword>
<protein>
    <recommendedName>
        <fullName evidence="2">alpha-galactosidase</fullName>
        <ecNumber evidence="2">3.2.1.22</ecNumber>
    </recommendedName>
</protein>
<accession>A0A9P8C5I0</accession>
<keyword evidence="3" id="KW-0732">Signal</keyword>
<evidence type="ECO:0000256" key="2">
    <source>
        <dbReference type="ARBA" id="ARBA00012755"/>
    </source>
</evidence>
<organism evidence="5 6">
    <name type="scientific">Amylocarpus encephaloides</name>
    <dbReference type="NCBI Taxonomy" id="45428"/>
    <lineage>
        <taxon>Eukaryota</taxon>
        <taxon>Fungi</taxon>
        <taxon>Dikarya</taxon>
        <taxon>Ascomycota</taxon>
        <taxon>Pezizomycotina</taxon>
        <taxon>Leotiomycetes</taxon>
        <taxon>Helotiales</taxon>
        <taxon>Helotiales incertae sedis</taxon>
        <taxon>Amylocarpus</taxon>
    </lineage>
</organism>
<sequence>MVPVLQEALGLTLFQLASAAPVEYLNEARVVTWWKPQPPLKWQIILNADSGYGNLNLPDVQVYDVDLEGTSSATIASLHANGKKVICYFSAGTYEKWRTGKNKFNAADLGNKIAQGDTAADGHWPGERWINIKSTSLLNNVMIPRIKSAKDKGCDGIDPDNMDGYGVDAGPKPGGFFPKTGFALTKQDTIDYITKLAIEAHNRGLAIGLKNSGEVAPQVEPLVDYAVNKECASYNECSTWLPLTNHQKQVFHIEYPEGDYSLAQIPTAEFNRDCAKGGPAQSNFSTIVKNWDVISEARWCTGPTISTP</sequence>
<dbReference type="Gene3D" id="3.20.20.70">
    <property type="entry name" value="Aldolase class I"/>
    <property type="match status" value="1"/>
</dbReference>
<name>A0A9P8C5I0_9HELO</name>
<gene>
    <name evidence="5" type="ORF">BJ875DRAFT_530901</name>
</gene>
<dbReference type="PANTHER" id="PTHR35273">
    <property type="entry name" value="ALPHA-1,4 POLYGALACTOSAMINIDASE, PUTATIVE (AFU_ORTHOLOGUE AFUA_3G07890)-RELATED"/>
    <property type="match status" value="1"/>
</dbReference>
<feature type="domain" description="Glycoside-hydrolase family GH114 TIM-barrel" evidence="4">
    <location>
        <begin position="41"/>
        <end position="293"/>
    </location>
</feature>
<dbReference type="SUPFAM" id="SSF51445">
    <property type="entry name" value="(Trans)glycosidases"/>
    <property type="match status" value="1"/>
</dbReference>
<comment type="catalytic activity">
    <reaction evidence="1">
        <text>Hydrolysis of terminal, non-reducing alpha-D-galactose residues in alpha-D-galactosides, including galactose oligosaccharides, galactomannans and galactolipids.</text>
        <dbReference type="EC" id="3.2.1.22"/>
    </reaction>
</comment>
<evidence type="ECO:0000256" key="1">
    <source>
        <dbReference type="ARBA" id="ARBA00001255"/>
    </source>
</evidence>
<dbReference type="AlphaFoldDB" id="A0A9P8C5I0"/>
<feature type="signal peptide" evidence="3">
    <location>
        <begin position="1"/>
        <end position="19"/>
    </location>
</feature>
<dbReference type="Proteomes" id="UP000824998">
    <property type="component" value="Unassembled WGS sequence"/>
</dbReference>
<keyword evidence="6" id="KW-1185">Reference proteome</keyword>